<dbReference type="GO" id="GO:0016460">
    <property type="term" value="C:myosin II complex"/>
    <property type="evidence" value="ECO:0007669"/>
    <property type="project" value="TreeGrafter"/>
</dbReference>
<evidence type="ECO:0000313" key="7">
    <source>
        <dbReference type="EMBL" id="CAE8727328.1"/>
    </source>
</evidence>
<dbReference type="InterPro" id="IPR050230">
    <property type="entry name" value="CALM/Myosin/TropC-like"/>
</dbReference>
<feature type="domain" description="EF-hand" evidence="6">
    <location>
        <begin position="103"/>
        <end position="138"/>
    </location>
</feature>
<dbReference type="EMBL" id="CAJNNW010035372">
    <property type="protein sequence ID" value="CAE8727328.1"/>
    <property type="molecule type" value="Genomic_DNA"/>
</dbReference>
<gene>
    <name evidence="7" type="ORF">PGLA2088_LOCUS44777</name>
</gene>
<dbReference type="PROSITE" id="PS00018">
    <property type="entry name" value="EF_HAND_1"/>
    <property type="match status" value="2"/>
</dbReference>
<dbReference type="InterPro" id="IPR018247">
    <property type="entry name" value="EF_Hand_1_Ca_BS"/>
</dbReference>
<name>A0A813LG63_POLGL</name>
<comment type="caution">
    <text evidence="7">The sequence shown here is derived from an EMBL/GenBank/DDBJ whole genome shotgun (WGS) entry which is preliminary data.</text>
</comment>
<keyword evidence="3" id="KW-0677">Repeat</keyword>
<dbReference type="InterPro" id="IPR011992">
    <property type="entry name" value="EF-hand-dom_pair"/>
</dbReference>
<evidence type="ECO:0000256" key="2">
    <source>
        <dbReference type="ARBA" id="ARBA00022723"/>
    </source>
</evidence>
<protein>
    <recommendedName>
        <fullName evidence="1">Calmodulin</fullName>
    </recommendedName>
</protein>
<keyword evidence="4" id="KW-0106">Calcium</keyword>
<organism evidence="7 8">
    <name type="scientific">Polarella glacialis</name>
    <name type="common">Dinoflagellate</name>
    <dbReference type="NCBI Taxonomy" id="89957"/>
    <lineage>
        <taxon>Eukaryota</taxon>
        <taxon>Sar</taxon>
        <taxon>Alveolata</taxon>
        <taxon>Dinophyceae</taxon>
        <taxon>Suessiales</taxon>
        <taxon>Suessiaceae</taxon>
        <taxon>Polarella</taxon>
    </lineage>
</organism>
<evidence type="ECO:0000256" key="3">
    <source>
        <dbReference type="ARBA" id="ARBA00022737"/>
    </source>
</evidence>
<dbReference type="Pfam" id="PF13499">
    <property type="entry name" value="EF-hand_7"/>
    <property type="match status" value="2"/>
</dbReference>
<reference evidence="7" key="1">
    <citation type="submission" date="2021-02" db="EMBL/GenBank/DDBJ databases">
        <authorList>
            <person name="Dougan E. K."/>
            <person name="Rhodes N."/>
            <person name="Thang M."/>
            <person name="Chan C."/>
        </authorList>
    </citation>
    <scope>NUCLEOTIDE SEQUENCE</scope>
</reference>
<dbReference type="GO" id="GO:0005509">
    <property type="term" value="F:calcium ion binding"/>
    <property type="evidence" value="ECO:0007669"/>
    <property type="project" value="InterPro"/>
</dbReference>
<dbReference type="PANTHER" id="PTHR23048:SF0">
    <property type="entry name" value="CALMODULIN LIKE 3"/>
    <property type="match status" value="1"/>
</dbReference>
<dbReference type="Proteomes" id="UP000626109">
    <property type="component" value="Unassembled WGS sequence"/>
</dbReference>
<dbReference type="InterPro" id="IPR002048">
    <property type="entry name" value="EF_hand_dom"/>
</dbReference>
<dbReference type="SUPFAM" id="SSF47473">
    <property type="entry name" value="EF-hand"/>
    <property type="match status" value="1"/>
</dbReference>
<accession>A0A813LG63</accession>
<evidence type="ECO:0000256" key="4">
    <source>
        <dbReference type="ARBA" id="ARBA00022837"/>
    </source>
</evidence>
<dbReference type="CDD" id="cd00051">
    <property type="entry name" value="EFh"/>
    <property type="match status" value="1"/>
</dbReference>
<evidence type="ECO:0000256" key="5">
    <source>
        <dbReference type="ARBA" id="ARBA00022990"/>
    </source>
</evidence>
<sequence length="172" mass="19621">MVEVDGKIKGYLKIEGCPYDLLDKHGFRDGEIRDFVWAFNLYDVLEDGLITSKQVRQALKWLGEEPTDKMFLTVMNLVDPHAKGILDFQRFVKVMASFDRSMITEDELTNAFKIFDKNKSGTIDAIELQDVLKKLGFGIDMLQAEAMIREADADESGDVGYGEFVRKIIENQ</sequence>
<dbReference type="PANTHER" id="PTHR23048">
    <property type="entry name" value="MYOSIN LIGHT CHAIN 1, 3"/>
    <property type="match status" value="1"/>
</dbReference>
<evidence type="ECO:0000313" key="8">
    <source>
        <dbReference type="Proteomes" id="UP000626109"/>
    </source>
</evidence>
<evidence type="ECO:0000259" key="6">
    <source>
        <dbReference type="PROSITE" id="PS50222"/>
    </source>
</evidence>
<dbReference type="Gene3D" id="1.10.238.10">
    <property type="entry name" value="EF-hand"/>
    <property type="match status" value="2"/>
</dbReference>
<keyword evidence="5" id="KW-0007">Acetylation</keyword>
<keyword evidence="2" id="KW-0479">Metal-binding</keyword>
<dbReference type="AlphaFoldDB" id="A0A813LG63"/>
<dbReference type="PROSITE" id="PS50222">
    <property type="entry name" value="EF_HAND_2"/>
    <property type="match status" value="3"/>
</dbReference>
<feature type="domain" description="EF-hand" evidence="6">
    <location>
        <begin position="30"/>
        <end position="65"/>
    </location>
</feature>
<feature type="domain" description="EF-hand" evidence="6">
    <location>
        <begin position="139"/>
        <end position="172"/>
    </location>
</feature>
<dbReference type="FunFam" id="1.10.238.10:FF:000001">
    <property type="entry name" value="Calmodulin 1"/>
    <property type="match status" value="1"/>
</dbReference>
<dbReference type="SMART" id="SM00054">
    <property type="entry name" value="EFh"/>
    <property type="match status" value="4"/>
</dbReference>
<proteinExistence type="predicted"/>
<evidence type="ECO:0000256" key="1">
    <source>
        <dbReference type="ARBA" id="ARBA00020786"/>
    </source>
</evidence>